<reference evidence="3" key="1">
    <citation type="submission" date="2021-03" db="EMBL/GenBank/DDBJ databases">
        <title>Revisited historic fungal species revealed as producer of novel bioactive compounds through whole genome sequencing and comparative genomics.</title>
        <authorList>
            <person name="Vignolle G.A."/>
            <person name="Hochenegger N."/>
            <person name="Mach R.L."/>
            <person name="Mach-Aigner A.R."/>
            <person name="Javad Rahimi M."/>
            <person name="Salim K.A."/>
            <person name="Chan C.M."/>
            <person name="Lim L.B.L."/>
            <person name="Cai F."/>
            <person name="Druzhinina I.S."/>
            <person name="U'Ren J.M."/>
            <person name="Derntl C."/>
        </authorList>
    </citation>
    <scope>NUCLEOTIDE SEQUENCE</scope>
    <source>
        <strain evidence="3">TUCIM 5799</strain>
    </source>
</reference>
<dbReference type="EMBL" id="JAFIMR010000009">
    <property type="protein sequence ID" value="KAI1874532.1"/>
    <property type="molecule type" value="Genomic_DNA"/>
</dbReference>
<keyword evidence="4" id="KW-1185">Reference proteome</keyword>
<feature type="region of interest" description="Disordered" evidence="1">
    <location>
        <begin position="192"/>
        <end position="230"/>
    </location>
</feature>
<evidence type="ECO:0000256" key="1">
    <source>
        <dbReference type="SAM" id="MobiDB-lite"/>
    </source>
</evidence>
<dbReference type="AlphaFoldDB" id="A0A9P9WQ12"/>
<dbReference type="PANTHER" id="PTHR33048:SF105">
    <property type="match status" value="1"/>
</dbReference>
<evidence type="ECO:0000313" key="4">
    <source>
        <dbReference type="Proteomes" id="UP000829685"/>
    </source>
</evidence>
<gene>
    <name evidence="3" type="ORF">JX265_004740</name>
</gene>
<dbReference type="PANTHER" id="PTHR33048">
    <property type="entry name" value="PTH11-LIKE INTEGRAL MEMBRANE PROTEIN (AFU_ORTHOLOGUE AFUA_5G11245)"/>
    <property type="match status" value="1"/>
</dbReference>
<name>A0A9P9WQ12_9PEZI</name>
<organism evidence="3 4">
    <name type="scientific">Neoarthrinium moseri</name>
    <dbReference type="NCBI Taxonomy" id="1658444"/>
    <lineage>
        <taxon>Eukaryota</taxon>
        <taxon>Fungi</taxon>
        <taxon>Dikarya</taxon>
        <taxon>Ascomycota</taxon>
        <taxon>Pezizomycotina</taxon>
        <taxon>Sordariomycetes</taxon>
        <taxon>Xylariomycetidae</taxon>
        <taxon>Amphisphaeriales</taxon>
        <taxon>Apiosporaceae</taxon>
        <taxon>Neoarthrinium</taxon>
    </lineage>
</organism>
<comment type="caution">
    <text evidence="3">The sequence shown here is derived from an EMBL/GenBank/DDBJ whole genome shotgun (WGS) entry which is preliminary data.</text>
</comment>
<feature type="transmembrane region" description="Helical" evidence="2">
    <location>
        <begin position="116"/>
        <end position="138"/>
    </location>
</feature>
<keyword evidence="2" id="KW-0472">Membrane</keyword>
<dbReference type="Proteomes" id="UP000829685">
    <property type="component" value="Unassembled WGS sequence"/>
</dbReference>
<feature type="transmembrane region" description="Helical" evidence="2">
    <location>
        <begin position="158"/>
        <end position="182"/>
    </location>
</feature>
<protein>
    <submittedName>
        <fullName evidence="3">Uncharacterized protein</fullName>
    </submittedName>
</protein>
<keyword evidence="2" id="KW-1133">Transmembrane helix</keyword>
<keyword evidence="2" id="KW-0812">Transmembrane</keyword>
<feature type="compositionally biased region" description="Basic and acidic residues" evidence="1">
    <location>
        <begin position="196"/>
        <end position="206"/>
    </location>
</feature>
<feature type="region of interest" description="Disordered" evidence="1">
    <location>
        <begin position="248"/>
        <end position="296"/>
    </location>
</feature>
<sequence length="296" mass="32454">MSSNDPHATRAAEAGAAAALQQFVTEDFTLFSIGVAFVMVRTYARIRLVGFRHLQADDYLVWLGMIFYAAETSLAYSVGAKAKGLANNGMTDEQRLALDPGSPEYQLRVIGSKIQLAGWSTYSALLWTMKTCLLVFYIRLTDPVDGAQVAGSWAVRETFVAVITTNLPIVFPFFRTLLMPFFGSLARSMRSSSAHLSDDKKPRTDFRTFGGGGSGQSWRGRGPRTANPITDFTFNESEERMLSQGNVKMQNLEPVEHENPHSKPGTSNGDANDVNGSRDDEVPTGAILTDSKRHQG</sequence>
<evidence type="ECO:0000256" key="2">
    <source>
        <dbReference type="SAM" id="Phobius"/>
    </source>
</evidence>
<accession>A0A9P9WQ12</accession>
<dbReference type="InterPro" id="IPR052337">
    <property type="entry name" value="SAT4-like"/>
</dbReference>
<evidence type="ECO:0000313" key="3">
    <source>
        <dbReference type="EMBL" id="KAI1874532.1"/>
    </source>
</evidence>
<proteinExistence type="predicted"/>